<sequence length="422" mass="41735">MTRPLASALAALAALSACDTGGPSDPPPEISFGPAVAVGVDGVPRPGPAVGDVDGDGRADLVVATPQTPSGESLPTLYAALADAGPDALSFRVLPSTASNRDACCWVSAALADLDGDGDPDAVVAGGGSAGAVDLLSNDGSGRFALAESWRVDVLGGADPVGLVAVGDLDGDGRPEVVSARYFGAADAFDTGEVGPARVGSRPATVGPTRVRLRPATEHGEYSVRGLAVADFDGDGRDDVVHGSAAGLTLATFGAGAPLRVASQRVVPALVPSTASLSMAAADLDGDGDTDLVVAPEAPTPRPPEVAALVNDGSGQFTSTVLAVSDDPSAEVNGLAAADFDGDGDVDVVVTGIGVAALLVNTAGRGAPPAYEGRELPGGPFVAPLVVVLAADLDEDGRPDLVGRHGFGSELVVYPNRFGLEG</sequence>
<evidence type="ECO:0000256" key="2">
    <source>
        <dbReference type="SAM" id="SignalP"/>
    </source>
</evidence>
<dbReference type="InterPro" id="IPR013517">
    <property type="entry name" value="FG-GAP"/>
</dbReference>
<proteinExistence type="predicted"/>
<keyword evidence="1 2" id="KW-0732">Signal</keyword>
<organism evidence="3 4">
    <name type="scientific">Rubrivirga marina</name>
    <dbReference type="NCBI Taxonomy" id="1196024"/>
    <lineage>
        <taxon>Bacteria</taxon>
        <taxon>Pseudomonadati</taxon>
        <taxon>Rhodothermota</taxon>
        <taxon>Rhodothermia</taxon>
        <taxon>Rhodothermales</taxon>
        <taxon>Rubricoccaceae</taxon>
        <taxon>Rubrivirga</taxon>
    </lineage>
</organism>
<dbReference type="Proteomes" id="UP000216339">
    <property type="component" value="Unassembled WGS sequence"/>
</dbReference>
<evidence type="ECO:0000313" key="3">
    <source>
        <dbReference type="EMBL" id="PAP77079.1"/>
    </source>
</evidence>
<keyword evidence="4" id="KW-1185">Reference proteome</keyword>
<feature type="chain" id="PRO_5013261498" description="VCBS repeat-containing protein" evidence="2">
    <location>
        <begin position="20"/>
        <end position="422"/>
    </location>
</feature>
<evidence type="ECO:0000256" key="1">
    <source>
        <dbReference type="ARBA" id="ARBA00022729"/>
    </source>
</evidence>
<dbReference type="SUPFAM" id="SSF69318">
    <property type="entry name" value="Integrin alpha N-terminal domain"/>
    <property type="match status" value="1"/>
</dbReference>
<gene>
    <name evidence="3" type="ORF">BSZ37_11900</name>
</gene>
<accession>A0A271J2Z1</accession>
<comment type="caution">
    <text evidence="3">The sequence shown here is derived from an EMBL/GenBank/DDBJ whole genome shotgun (WGS) entry which is preliminary data.</text>
</comment>
<evidence type="ECO:0008006" key="5">
    <source>
        <dbReference type="Google" id="ProtNLM"/>
    </source>
</evidence>
<dbReference type="Pfam" id="PF13517">
    <property type="entry name" value="FG-GAP_3"/>
    <property type="match status" value="2"/>
</dbReference>
<dbReference type="Gene3D" id="2.130.10.130">
    <property type="entry name" value="Integrin alpha, N-terminal"/>
    <property type="match status" value="2"/>
</dbReference>
<feature type="signal peptide" evidence="2">
    <location>
        <begin position="1"/>
        <end position="19"/>
    </location>
</feature>
<dbReference type="PROSITE" id="PS51257">
    <property type="entry name" value="PROKAR_LIPOPROTEIN"/>
    <property type="match status" value="1"/>
</dbReference>
<dbReference type="PANTHER" id="PTHR46580:SF4">
    <property type="entry name" value="ATP_GTP-BINDING PROTEIN"/>
    <property type="match status" value="1"/>
</dbReference>
<dbReference type="InterPro" id="IPR028994">
    <property type="entry name" value="Integrin_alpha_N"/>
</dbReference>
<dbReference type="PANTHER" id="PTHR46580">
    <property type="entry name" value="SENSOR KINASE-RELATED"/>
    <property type="match status" value="1"/>
</dbReference>
<dbReference type="RefSeq" id="WP_095510744.1">
    <property type="nucleotide sequence ID" value="NZ_MQWD01000001.1"/>
</dbReference>
<dbReference type="Pfam" id="PF01839">
    <property type="entry name" value="FG-GAP"/>
    <property type="match status" value="1"/>
</dbReference>
<evidence type="ECO:0000313" key="4">
    <source>
        <dbReference type="Proteomes" id="UP000216339"/>
    </source>
</evidence>
<name>A0A271J2Z1_9BACT</name>
<dbReference type="AlphaFoldDB" id="A0A271J2Z1"/>
<reference evidence="3 4" key="1">
    <citation type="submission" date="2016-11" db="EMBL/GenBank/DDBJ databases">
        <title>Study of marine rhodopsin-containing bacteria.</title>
        <authorList>
            <person name="Yoshizawa S."/>
            <person name="Kumagai Y."/>
            <person name="Kogure K."/>
        </authorList>
    </citation>
    <scope>NUCLEOTIDE SEQUENCE [LARGE SCALE GENOMIC DNA]</scope>
    <source>
        <strain evidence="3 4">SAORIC-28</strain>
    </source>
</reference>
<dbReference type="EMBL" id="MQWD01000001">
    <property type="protein sequence ID" value="PAP77079.1"/>
    <property type="molecule type" value="Genomic_DNA"/>
</dbReference>
<protein>
    <recommendedName>
        <fullName evidence="5">VCBS repeat-containing protein</fullName>
    </recommendedName>
</protein>